<evidence type="ECO:0000256" key="7">
    <source>
        <dbReference type="SAM" id="Phobius"/>
    </source>
</evidence>
<keyword evidence="6 7" id="KW-0472">Membrane</keyword>
<feature type="transmembrane region" description="Helical" evidence="7">
    <location>
        <begin position="230"/>
        <end position="250"/>
    </location>
</feature>
<dbReference type="Gene3D" id="1.20.1540.10">
    <property type="entry name" value="Rhomboid-like"/>
    <property type="match status" value="1"/>
</dbReference>
<keyword evidence="3 7" id="KW-0812">Transmembrane</keyword>
<evidence type="ECO:0000256" key="6">
    <source>
        <dbReference type="ARBA" id="ARBA00023136"/>
    </source>
</evidence>
<evidence type="ECO:0000256" key="5">
    <source>
        <dbReference type="ARBA" id="ARBA00022989"/>
    </source>
</evidence>
<keyword evidence="4" id="KW-0378">Hydrolase</keyword>
<dbReference type="SUPFAM" id="SSF144091">
    <property type="entry name" value="Rhomboid-like"/>
    <property type="match status" value="1"/>
</dbReference>
<dbReference type="PANTHER" id="PTHR43731:SF14">
    <property type="entry name" value="PRESENILIN-ASSOCIATED RHOMBOID-LIKE PROTEIN, MITOCHONDRIAL"/>
    <property type="match status" value="1"/>
</dbReference>
<proteinExistence type="inferred from homology"/>
<name>A0A8J8FIG2_9BACT</name>
<feature type="transmembrane region" description="Helical" evidence="7">
    <location>
        <begin position="146"/>
        <end position="170"/>
    </location>
</feature>
<dbReference type="RefSeq" id="WP_171608875.1">
    <property type="nucleotide sequence ID" value="NZ_WHPF01000011.1"/>
</dbReference>
<evidence type="ECO:0000256" key="2">
    <source>
        <dbReference type="ARBA" id="ARBA00009045"/>
    </source>
</evidence>
<evidence type="ECO:0000256" key="3">
    <source>
        <dbReference type="ARBA" id="ARBA00022692"/>
    </source>
</evidence>
<dbReference type="Proteomes" id="UP000598971">
    <property type="component" value="Unassembled WGS sequence"/>
</dbReference>
<comment type="similarity">
    <text evidence="2">Belongs to the peptidase S54 family.</text>
</comment>
<dbReference type="GO" id="GO:0016020">
    <property type="term" value="C:membrane"/>
    <property type="evidence" value="ECO:0007669"/>
    <property type="project" value="UniProtKB-SubCell"/>
</dbReference>
<keyword evidence="5 7" id="KW-1133">Transmembrane helix</keyword>
<evidence type="ECO:0000256" key="1">
    <source>
        <dbReference type="ARBA" id="ARBA00004141"/>
    </source>
</evidence>
<feature type="transmembrane region" description="Helical" evidence="7">
    <location>
        <begin position="286"/>
        <end position="303"/>
    </location>
</feature>
<sequence>MATTATTSFALNGLSHQQFLMLAIDAARSIGWYPQIINADTLLLHTTGSRRAGELITIEMANQQAIATSKNKQIQLFGKNKNAGNISRLQQAIESLLPQLTPEHLTNQFEAMVAEHRAIQTDLQERAANNQLTAVEKISMGVGGHFITYAIIAANLLVFVIMVIAGVNLMEPSTEDLLHWGGNLRAYTVAGQWYRLLTSTFLHGGILHLLFNMYALYFIGIYLEPLIGRWRFLALYLCTGILASAASIWWSGDAVSVGASGAIFGMYGVFLALLTTNYIDKDTRKALLQSIVIFVVFNLAYGTKAGIDNAAHIGGLLSGLLFGYICYFFFIRRRDRPVISILATVAITALILMASMPGIQDDSLQFEKDFNQFIALEAKAMKPLQSFSTSNSAETFTKDLQNISLPAWQQNKKLLAKANNYHLNNYMQQRKNMLQQYVNLRLQQTQLFIQFAAKENLDNNEQLTTINQQINNIIDSLNK</sequence>
<dbReference type="AlphaFoldDB" id="A0A8J8FIG2"/>
<keyword evidence="9" id="KW-0645">Protease</keyword>
<dbReference type="Pfam" id="PF01694">
    <property type="entry name" value="Rhomboid"/>
    <property type="match status" value="1"/>
</dbReference>
<comment type="subcellular location">
    <subcellularLocation>
        <location evidence="1">Membrane</location>
        <topology evidence="1">Multi-pass membrane protein</topology>
    </subcellularLocation>
</comment>
<gene>
    <name evidence="9" type="ORF">GD597_15815</name>
</gene>
<comment type="caution">
    <text evidence="9">The sequence shown here is derived from an EMBL/GenBank/DDBJ whole genome shotgun (WGS) entry which is preliminary data.</text>
</comment>
<keyword evidence="10" id="KW-1185">Reference proteome</keyword>
<feature type="transmembrane region" description="Helical" evidence="7">
    <location>
        <begin position="338"/>
        <end position="359"/>
    </location>
</feature>
<evidence type="ECO:0000259" key="8">
    <source>
        <dbReference type="Pfam" id="PF01694"/>
    </source>
</evidence>
<dbReference type="InterPro" id="IPR022764">
    <property type="entry name" value="Peptidase_S54_rhomboid_dom"/>
</dbReference>
<evidence type="ECO:0000256" key="4">
    <source>
        <dbReference type="ARBA" id="ARBA00022801"/>
    </source>
</evidence>
<protein>
    <submittedName>
        <fullName evidence="9">Rhomboid family intramembrane serine protease</fullName>
    </submittedName>
</protein>
<feature type="transmembrane region" description="Helical" evidence="7">
    <location>
        <begin position="256"/>
        <end position="274"/>
    </location>
</feature>
<dbReference type="GO" id="GO:0006508">
    <property type="term" value="P:proteolysis"/>
    <property type="evidence" value="ECO:0007669"/>
    <property type="project" value="UniProtKB-KW"/>
</dbReference>
<feature type="transmembrane region" description="Helical" evidence="7">
    <location>
        <begin position="309"/>
        <end position="331"/>
    </location>
</feature>
<evidence type="ECO:0000313" key="10">
    <source>
        <dbReference type="Proteomes" id="UP000598971"/>
    </source>
</evidence>
<organism evidence="9 10">
    <name type="scientific">Limnovirga soli</name>
    <dbReference type="NCBI Taxonomy" id="2656915"/>
    <lineage>
        <taxon>Bacteria</taxon>
        <taxon>Pseudomonadati</taxon>
        <taxon>Bacteroidota</taxon>
        <taxon>Chitinophagia</taxon>
        <taxon>Chitinophagales</taxon>
        <taxon>Chitinophagaceae</taxon>
        <taxon>Limnovirga</taxon>
    </lineage>
</organism>
<feature type="transmembrane region" description="Helical" evidence="7">
    <location>
        <begin position="201"/>
        <end position="223"/>
    </location>
</feature>
<dbReference type="EMBL" id="WHPF01000011">
    <property type="protein sequence ID" value="NNV56939.1"/>
    <property type="molecule type" value="Genomic_DNA"/>
</dbReference>
<evidence type="ECO:0000313" key="9">
    <source>
        <dbReference type="EMBL" id="NNV56939.1"/>
    </source>
</evidence>
<dbReference type="PANTHER" id="PTHR43731">
    <property type="entry name" value="RHOMBOID PROTEASE"/>
    <property type="match status" value="1"/>
</dbReference>
<dbReference type="InterPro" id="IPR050925">
    <property type="entry name" value="Rhomboid_protease_S54"/>
</dbReference>
<reference evidence="9" key="1">
    <citation type="submission" date="2019-10" db="EMBL/GenBank/DDBJ databases">
        <title>Draft genome sequence of Panacibacter sp. KCS-6.</title>
        <authorList>
            <person name="Yim K.J."/>
        </authorList>
    </citation>
    <scope>NUCLEOTIDE SEQUENCE</scope>
    <source>
        <strain evidence="9">KCS-6</strain>
    </source>
</reference>
<accession>A0A8J8FIG2</accession>
<feature type="domain" description="Peptidase S54 rhomboid" evidence="8">
    <location>
        <begin position="191"/>
        <end position="326"/>
    </location>
</feature>
<dbReference type="GO" id="GO:0004252">
    <property type="term" value="F:serine-type endopeptidase activity"/>
    <property type="evidence" value="ECO:0007669"/>
    <property type="project" value="InterPro"/>
</dbReference>
<dbReference type="InterPro" id="IPR035952">
    <property type="entry name" value="Rhomboid-like_sf"/>
</dbReference>